<organism evidence="1 2">
    <name type="scientific">Faecalicatena contorta</name>
    <dbReference type="NCBI Taxonomy" id="39482"/>
    <lineage>
        <taxon>Bacteria</taxon>
        <taxon>Bacillati</taxon>
        <taxon>Bacillota</taxon>
        <taxon>Clostridia</taxon>
        <taxon>Lachnospirales</taxon>
        <taxon>Lachnospiraceae</taxon>
        <taxon>Faecalicatena</taxon>
    </lineage>
</organism>
<dbReference type="RefSeq" id="WP_109711582.1">
    <property type="nucleotide sequence ID" value="NZ_QGDS01000007.1"/>
</dbReference>
<proteinExistence type="predicted"/>
<dbReference type="EMBL" id="UHJJ01000007">
    <property type="protein sequence ID" value="SUQ14567.1"/>
    <property type="molecule type" value="Genomic_DNA"/>
</dbReference>
<keyword evidence="2" id="KW-1185">Reference proteome</keyword>
<dbReference type="Proteomes" id="UP000254051">
    <property type="component" value="Unassembled WGS sequence"/>
</dbReference>
<sequence>MTEQLPGQMDIFDMIEDPEVQEKNKFDILIHIPVGSNNAVKRKHLCTVTGLIDRTMRDFLHDARKLIPIINLQNGKGYFIPDMNLEEDKRMLARWVRQEESRIKESQLIVDVAKRTLINCGEDWRCMDGRSQVD</sequence>
<evidence type="ECO:0000313" key="2">
    <source>
        <dbReference type="Proteomes" id="UP000254051"/>
    </source>
</evidence>
<name>A0A315ZVS6_9FIRM</name>
<protein>
    <submittedName>
        <fullName evidence="1">Uncharacterized protein</fullName>
    </submittedName>
</protein>
<gene>
    <name evidence="1" type="ORF">SAMN05216529_10719</name>
</gene>
<accession>A0A315ZVS6</accession>
<reference evidence="2" key="1">
    <citation type="submission" date="2017-07" db="EMBL/GenBank/DDBJ databases">
        <authorList>
            <person name="Varghese N."/>
            <person name="Submissions S."/>
        </authorList>
    </citation>
    <scope>NUCLEOTIDE SEQUENCE [LARGE SCALE GENOMIC DNA]</scope>
    <source>
        <strain evidence="2">NLAE-zl-C134</strain>
    </source>
</reference>
<evidence type="ECO:0000313" key="1">
    <source>
        <dbReference type="EMBL" id="SUQ14567.1"/>
    </source>
</evidence>
<dbReference type="AlphaFoldDB" id="A0A315ZVS6"/>
<dbReference type="OrthoDB" id="2064349at2"/>